<dbReference type="PANTHER" id="PTHR43798">
    <property type="entry name" value="MONOACYLGLYCEROL LIPASE"/>
    <property type="match status" value="1"/>
</dbReference>
<feature type="chain" id="PRO_5045576556" evidence="1">
    <location>
        <begin position="24"/>
        <end position="323"/>
    </location>
</feature>
<dbReference type="PRINTS" id="PR00412">
    <property type="entry name" value="EPOXHYDRLASE"/>
</dbReference>
<protein>
    <submittedName>
        <fullName evidence="3">Alpha/beta fold hydrolase</fullName>
    </submittedName>
</protein>
<dbReference type="InterPro" id="IPR000639">
    <property type="entry name" value="Epox_hydrolase-like"/>
</dbReference>
<dbReference type="InterPro" id="IPR050266">
    <property type="entry name" value="AB_hydrolase_sf"/>
</dbReference>
<feature type="domain" description="AB hydrolase-1" evidence="2">
    <location>
        <begin position="65"/>
        <end position="190"/>
    </location>
</feature>
<evidence type="ECO:0000256" key="1">
    <source>
        <dbReference type="SAM" id="SignalP"/>
    </source>
</evidence>
<dbReference type="PRINTS" id="PR00111">
    <property type="entry name" value="ABHYDROLASE"/>
</dbReference>
<keyword evidence="4" id="KW-1185">Reference proteome</keyword>
<dbReference type="Pfam" id="PF00561">
    <property type="entry name" value="Abhydrolase_1"/>
    <property type="match status" value="1"/>
</dbReference>
<reference evidence="4" key="1">
    <citation type="journal article" date="2019" name="Int. J. Syst. Evol. Microbiol.">
        <title>The Global Catalogue of Microorganisms (GCM) 10K type strain sequencing project: providing services to taxonomists for standard genome sequencing and annotation.</title>
        <authorList>
            <consortium name="The Broad Institute Genomics Platform"/>
            <consortium name="The Broad Institute Genome Sequencing Center for Infectious Disease"/>
            <person name="Wu L."/>
            <person name="Ma J."/>
        </authorList>
    </citation>
    <scope>NUCLEOTIDE SEQUENCE [LARGE SCALE GENOMIC DNA]</scope>
    <source>
        <strain evidence="4">KCTC 42805</strain>
    </source>
</reference>
<evidence type="ECO:0000313" key="4">
    <source>
        <dbReference type="Proteomes" id="UP001597469"/>
    </source>
</evidence>
<evidence type="ECO:0000313" key="3">
    <source>
        <dbReference type="EMBL" id="MFD2572836.1"/>
    </source>
</evidence>
<dbReference type="GO" id="GO:0016787">
    <property type="term" value="F:hydrolase activity"/>
    <property type="evidence" value="ECO:0007669"/>
    <property type="project" value="UniProtKB-KW"/>
</dbReference>
<keyword evidence="3" id="KW-0378">Hydrolase</keyword>
<evidence type="ECO:0000259" key="2">
    <source>
        <dbReference type="Pfam" id="PF00561"/>
    </source>
</evidence>
<dbReference type="InterPro" id="IPR000073">
    <property type="entry name" value="AB_hydrolase_1"/>
</dbReference>
<dbReference type="Gene3D" id="3.40.50.1820">
    <property type="entry name" value="alpha/beta hydrolase"/>
    <property type="match status" value="1"/>
</dbReference>
<proteinExistence type="predicted"/>
<organism evidence="3 4">
    <name type="scientific">Spirosoma soli</name>
    <dbReference type="NCBI Taxonomy" id="1770529"/>
    <lineage>
        <taxon>Bacteria</taxon>
        <taxon>Pseudomonadati</taxon>
        <taxon>Bacteroidota</taxon>
        <taxon>Cytophagia</taxon>
        <taxon>Cytophagales</taxon>
        <taxon>Cytophagaceae</taxon>
        <taxon>Spirosoma</taxon>
    </lineage>
</organism>
<dbReference type="InterPro" id="IPR029058">
    <property type="entry name" value="AB_hydrolase_fold"/>
</dbReference>
<keyword evidence="1" id="KW-0732">Signal</keyword>
<sequence length="323" mass="37020">MRLYFLICFVLLSWCALPAQVTAQPADSIQYPHPVHYLSLTVEAKPVRMAYMDVKPAKPNGQTALLLHGKNFNGYYWKDVISWLSNRGYRVIVPDQIGWGKSSHPNLHYSFHQLATNTIHLLDTLGIKQTFVLAHSMGGMLATRLTLMYPERVIKLVLENPIGLEDYKTFVPYQTIEQQYQKELKATYASYKQYQHSYYPVWKPEYEALVKVQASDLQKPDFKDIAWTNAVTYQMIYEQPVSYEFSRVTVPTLLIIGQADRTIVGKALLSKEQQSRYGQYPALGRQTAREIKSSKLVELPGVGHIPHIQVPDQYFKALGSFLP</sequence>
<dbReference type="RefSeq" id="WP_381525427.1">
    <property type="nucleotide sequence ID" value="NZ_JBHULN010000013.1"/>
</dbReference>
<accession>A0ABW5M8L6</accession>
<gene>
    <name evidence="3" type="ORF">ACFSUS_19500</name>
</gene>
<dbReference type="PANTHER" id="PTHR43798:SF33">
    <property type="entry name" value="HYDROLASE, PUTATIVE (AFU_ORTHOLOGUE AFUA_2G14860)-RELATED"/>
    <property type="match status" value="1"/>
</dbReference>
<feature type="signal peptide" evidence="1">
    <location>
        <begin position="1"/>
        <end position="23"/>
    </location>
</feature>
<dbReference type="EMBL" id="JBHULN010000013">
    <property type="protein sequence ID" value="MFD2572836.1"/>
    <property type="molecule type" value="Genomic_DNA"/>
</dbReference>
<comment type="caution">
    <text evidence="3">The sequence shown here is derived from an EMBL/GenBank/DDBJ whole genome shotgun (WGS) entry which is preliminary data.</text>
</comment>
<name>A0ABW5M8L6_9BACT</name>
<dbReference type="SUPFAM" id="SSF53474">
    <property type="entry name" value="alpha/beta-Hydrolases"/>
    <property type="match status" value="1"/>
</dbReference>
<dbReference type="Proteomes" id="UP001597469">
    <property type="component" value="Unassembled WGS sequence"/>
</dbReference>